<evidence type="ECO:0000256" key="2">
    <source>
        <dbReference type="ARBA" id="ARBA00022618"/>
    </source>
</evidence>
<evidence type="ECO:0000256" key="3">
    <source>
        <dbReference type="ARBA" id="ARBA00022692"/>
    </source>
</evidence>
<sequence>MKPVRIACLLLVLLFILLQYRWWMGTGGRRDVADLKAKVEAQQKDNEARKQRNDALAAEVKDLTDPASGGAAVEERARDELGMIKPGETFYRVINDKPSPSADADKSAQAGTADSAP</sequence>
<dbReference type="NCBIfam" id="NF002058">
    <property type="entry name" value="PRK00888.1"/>
    <property type="match status" value="1"/>
</dbReference>
<protein>
    <recommendedName>
        <fullName evidence="7">Cell division protein FtsB</fullName>
    </recommendedName>
</protein>
<feature type="topological domain" description="Periplasmic" evidence="7">
    <location>
        <begin position="25"/>
        <end position="117"/>
    </location>
</feature>
<dbReference type="EMBL" id="CP080544">
    <property type="protein sequence ID" value="QYR52365.1"/>
    <property type="molecule type" value="Genomic_DNA"/>
</dbReference>
<evidence type="ECO:0000256" key="4">
    <source>
        <dbReference type="ARBA" id="ARBA00022989"/>
    </source>
</evidence>
<comment type="similarity">
    <text evidence="7">Belongs to the FtsB family.</text>
</comment>
<dbReference type="HAMAP" id="MF_00599">
    <property type="entry name" value="FtsB"/>
    <property type="match status" value="1"/>
</dbReference>
<feature type="topological domain" description="Cytoplasmic" evidence="7">
    <location>
        <begin position="1"/>
        <end position="6"/>
    </location>
</feature>
<evidence type="ECO:0000256" key="8">
    <source>
        <dbReference type="SAM" id="MobiDB-lite"/>
    </source>
</evidence>
<gene>
    <name evidence="7 9" type="primary">ftsB</name>
    <name evidence="9" type="ORF">H8L67_07090</name>
</gene>
<evidence type="ECO:0000256" key="1">
    <source>
        <dbReference type="ARBA" id="ARBA00022475"/>
    </source>
</evidence>
<keyword evidence="4 7" id="KW-1133">Transmembrane helix</keyword>
<dbReference type="PANTHER" id="PTHR37485">
    <property type="entry name" value="CELL DIVISION PROTEIN FTSB"/>
    <property type="match status" value="1"/>
</dbReference>
<dbReference type="InterPro" id="IPR007060">
    <property type="entry name" value="FtsL/DivIC"/>
</dbReference>
<evidence type="ECO:0000256" key="5">
    <source>
        <dbReference type="ARBA" id="ARBA00023136"/>
    </source>
</evidence>
<dbReference type="Pfam" id="PF04977">
    <property type="entry name" value="DivIC"/>
    <property type="match status" value="1"/>
</dbReference>
<keyword evidence="6 7" id="KW-0131">Cell cycle</keyword>
<organism evidence="9 10">
    <name type="scientific">Lysobacter soyae</name>
    <dbReference type="NCBI Taxonomy" id="2764185"/>
    <lineage>
        <taxon>Bacteria</taxon>
        <taxon>Pseudomonadati</taxon>
        <taxon>Pseudomonadota</taxon>
        <taxon>Gammaproteobacteria</taxon>
        <taxon>Lysobacterales</taxon>
        <taxon>Lysobacteraceae</taxon>
        <taxon>Lysobacter</taxon>
    </lineage>
</organism>
<evidence type="ECO:0000313" key="9">
    <source>
        <dbReference type="EMBL" id="QYR52365.1"/>
    </source>
</evidence>
<keyword evidence="5 7" id="KW-0472">Membrane</keyword>
<keyword evidence="2 7" id="KW-0132">Cell division</keyword>
<keyword evidence="7" id="KW-0175">Coiled coil</keyword>
<comment type="subcellular location">
    <subcellularLocation>
        <location evidence="7">Cell inner membrane</location>
        <topology evidence="7">Single-pass type II membrane protein</topology>
    </subcellularLocation>
    <text evidence="7">Localizes to the division septum.</text>
</comment>
<keyword evidence="1 7" id="KW-1003">Cell membrane</keyword>
<keyword evidence="7" id="KW-0997">Cell inner membrane</keyword>
<name>A0ABX8WL68_9GAMM</name>
<dbReference type="GO" id="GO:0051301">
    <property type="term" value="P:cell division"/>
    <property type="evidence" value="ECO:0007669"/>
    <property type="project" value="UniProtKB-KW"/>
</dbReference>
<reference evidence="9 10" key="1">
    <citation type="submission" date="2021-08" db="EMBL/GenBank/DDBJ databases">
        <title>Lysobacter sp. strain CJ11 Genome sequencing and assembly.</title>
        <authorList>
            <person name="Kim I."/>
        </authorList>
    </citation>
    <scope>NUCLEOTIDE SEQUENCE [LARGE SCALE GENOMIC DNA]</scope>
    <source>
        <strain evidence="9 10">CJ11</strain>
    </source>
</reference>
<dbReference type="Proteomes" id="UP000824755">
    <property type="component" value="Chromosome"/>
</dbReference>
<keyword evidence="3 7" id="KW-0812">Transmembrane</keyword>
<dbReference type="PANTHER" id="PTHR37485:SF1">
    <property type="entry name" value="CELL DIVISION PROTEIN FTSB"/>
    <property type="match status" value="1"/>
</dbReference>
<feature type="region of interest" description="Disordered" evidence="8">
    <location>
        <begin position="94"/>
        <end position="117"/>
    </location>
</feature>
<evidence type="ECO:0000256" key="6">
    <source>
        <dbReference type="ARBA" id="ARBA00023306"/>
    </source>
</evidence>
<evidence type="ECO:0000256" key="7">
    <source>
        <dbReference type="HAMAP-Rule" id="MF_00599"/>
    </source>
</evidence>
<comment type="function">
    <text evidence="7">Essential cell division protein. May link together the upstream cell division proteins, which are predominantly cytoplasmic, with the downstream cell division proteins, which are predominantly periplasmic.</text>
</comment>
<proteinExistence type="inferred from homology"/>
<feature type="coiled-coil region" evidence="7">
    <location>
        <begin position="32"/>
        <end position="59"/>
    </location>
</feature>
<keyword evidence="10" id="KW-1185">Reference proteome</keyword>
<comment type="subunit">
    <text evidence="7">Part of a complex composed of FtsB, FtsL and FtsQ.</text>
</comment>
<dbReference type="RefSeq" id="WP_220379151.1">
    <property type="nucleotide sequence ID" value="NZ_CP080544.1"/>
</dbReference>
<evidence type="ECO:0000313" key="10">
    <source>
        <dbReference type="Proteomes" id="UP000824755"/>
    </source>
</evidence>
<accession>A0ABX8WL68</accession>
<dbReference type="InterPro" id="IPR023081">
    <property type="entry name" value="Cell_div_FtsB"/>
</dbReference>